<evidence type="ECO:0000256" key="2">
    <source>
        <dbReference type="ARBA" id="ARBA00022679"/>
    </source>
</evidence>
<dbReference type="Gene3D" id="1.25.40.10">
    <property type="entry name" value="Tetratricopeptide repeat domain"/>
    <property type="match status" value="1"/>
</dbReference>
<name>A0AAV5NG13_9PROT</name>
<dbReference type="InterPro" id="IPR019734">
    <property type="entry name" value="TPR_rpt"/>
</dbReference>
<dbReference type="SUPFAM" id="SSF53756">
    <property type="entry name" value="UDP-Glycosyltransferase/glycogen phosphorylase"/>
    <property type="match status" value="1"/>
</dbReference>
<dbReference type="Gene3D" id="3.40.50.2000">
    <property type="entry name" value="Glycogen Phosphorylase B"/>
    <property type="match status" value="2"/>
</dbReference>
<sequence>MVKMGKFLEVVRRRSGARLQPDKTAGSRNQDRTSSSIDADSIRVLAKEAEQGKKLALAVLYYKKIIELWGETPELWISIARLQRDMGRYDASRDSLDKALRIEPGNVQIHFEWGELEFCQKHYLQAIQHYDSALLLHPGWPLAAARRADVKAQMVFEKKRDFEDEREKIAQAAQLDALNRLDVDQRIDPALFHPTRHELTQNHSPQFVRTFNGVYQRTRWGAGDVVRGVGSLRGHILSIVPYHHIEIYIDGQLVHEGPLTVGPVQNEQSDERLRKYAYNVWVDFSRFSFGWHKIYYRAVGTGNSVEVNINWRIDDIIVDAPIADGFFQDATARVPVAGLDPSRSLVEQVRALPTVVSEASPNSYPGPIRNVAILRLDGLGDVAVSVPFFLHVRKLLPSARLVVLASADNADGCRALEIFDEVIEIDFPENPYEQGRYLTEDQQLELMEQLASYKFDLAITGMVSDRPRQLSVMTGAPVTIGFDGEDHKTLNIYYTSRDAISGANILNYAARYGLLAKALEVWLDSGARVQRRDDLSRDLLRLYGIGPNDDFVVMHTGSRIKATEWPGYTELANRIVEQMGLKVVYIAHDESQRPNLSEEALLDGRIIFLAGLIPFDHFDAFLSYCSSFVGNDSGPGHLATLRGAKAVRILSARLGATEWKSELAGVCLYRRVPCAGCGPIPISRQEECTYDIACVKDITVDEVFFQVAKQIARPDNAPETSTESPTPVLALGDMA</sequence>
<dbReference type="EMBL" id="BSNU01000003">
    <property type="protein sequence ID" value="GLQ62889.1"/>
    <property type="molecule type" value="Genomic_DNA"/>
</dbReference>
<dbReference type="Pfam" id="PF01075">
    <property type="entry name" value="Glyco_transf_9"/>
    <property type="match status" value="1"/>
</dbReference>
<dbReference type="SMART" id="SM00028">
    <property type="entry name" value="TPR"/>
    <property type="match status" value="3"/>
</dbReference>
<feature type="repeat" description="TPR" evidence="3">
    <location>
        <begin position="73"/>
        <end position="106"/>
    </location>
</feature>
<evidence type="ECO:0000256" key="4">
    <source>
        <dbReference type="SAM" id="MobiDB-lite"/>
    </source>
</evidence>
<dbReference type="PROSITE" id="PS50005">
    <property type="entry name" value="TPR"/>
    <property type="match status" value="1"/>
</dbReference>
<dbReference type="Proteomes" id="UP001156614">
    <property type="component" value="Unassembled WGS sequence"/>
</dbReference>
<dbReference type="GO" id="GO:0008713">
    <property type="term" value="F:ADP-heptose-lipopolysaccharide heptosyltransferase activity"/>
    <property type="evidence" value="ECO:0007669"/>
    <property type="project" value="TreeGrafter"/>
</dbReference>
<keyword evidence="1" id="KW-0328">Glycosyltransferase</keyword>
<evidence type="ECO:0000256" key="3">
    <source>
        <dbReference type="PROSITE-ProRule" id="PRU00339"/>
    </source>
</evidence>
<evidence type="ECO:0000313" key="5">
    <source>
        <dbReference type="EMBL" id="GLQ62889.1"/>
    </source>
</evidence>
<dbReference type="RefSeq" id="WP_099211906.1">
    <property type="nucleotide sequence ID" value="NZ_JAERLN010000011.1"/>
</dbReference>
<feature type="region of interest" description="Disordered" evidence="4">
    <location>
        <begin position="715"/>
        <end position="735"/>
    </location>
</feature>
<dbReference type="InterPro" id="IPR051199">
    <property type="entry name" value="LPS_LOS_Heptosyltrfase"/>
</dbReference>
<keyword evidence="2" id="KW-0808">Transferase</keyword>
<dbReference type="CDD" id="cd03789">
    <property type="entry name" value="GT9_LPS_heptosyltransferase"/>
    <property type="match status" value="1"/>
</dbReference>
<protein>
    <recommendedName>
        <fullName evidence="7">Tetratricopeptide repeat protein</fullName>
    </recommendedName>
</protein>
<dbReference type="AlphaFoldDB" id="A0AAV5NG13"/>
<evidence type="ECO:0008006" key="7">
    <source>
        <dbReference type="Google" id="ProtNLM"/>
    </source>
</evidence>
<organism evidence="5 6">
    <name type="scientific">Gluconobacter cerinus</name>
    <dbReference type="NCBI Taxonomy" id="38307"/>
    <lineage>
        <taxon>Bacteria</taxon>
        <taxon>Pseudomonadati</taxon>
        <taxon>Pseudomonadota</taxon>
        <taxon>Alphaproteobacteria</taxon>
        <taxon>Acetobacterales</taxon>
        <taxon>Acetobacteraceae</taxon>
        <taxon>Gluconobacter</taxon>
    </lineage>
</organism>
<dbReference type="GO" id="GO:0005829">
    <property type="term" value="C:cytosol"/>
    <property type="evidence" value="ECO:0007669"/>
    <property type="project" value="TreeGrafter"/>
</dbReference>
<dbReference type="SUPFAM" id="SSF48452">
    <property type="entry name" value="TPR-like"/>
    <property type="match status" value="1"/>
</dbReference>
<accession>A0AAV5NG13</accession>
<comment type="caution">
    <text evidence="5">The sequence shown here is derived from an EMBL/GenBank/DDBJ whole genome shotgun (WGS) entry which is preliminary data.</text>
</comment>
<dbReference type="PANTHER" id="PTHR30160">
    <property type="entry name" value="TETRAACYLDISACCHARIDE 4'-KINASE-RELATED"/>
    <property type="match status" value="1"/>
</dbReference>
<reference evidence="6" key="1">
    <citation type="journal article" date="2019" name="Int. J. Syst. Evol. Microbiol.">
        <title>The Global Catalogue of Microorganisms (GCM) 10K type strain sequencing project: providing services to taxonomists for standard genome sequencing and annotation.</title>
        <authorList>
            <consortium name="The Broad Institute Genomics Platform"/>
            <consortium name="The Broad Institute Genome Sequencing Center for Infectious Disease"/>
            <person name="Wu L."/>
            <person name="Ma J."/>
        </authorList>
    </citation>
    <scope>NUCLEOTIDE SEQUENCE [LARGE SCALE GENOMIC DNA]</scope>
    <source>
        <strain evidence="6">NBRC 3267</strain>
    </source>
</reference>
<evidence type="ECO:0000256" key="1">
    <source>
        <dbReference type="ARBA" id="ARBA00022676"/>
    </source>
</evidence>
<dbReference type="GO" id="GO:0009244">
    <property type="term" value="P:lipopolysaccharide core region biosynthetic process"/>
    <property type="evidence" value="ECO:0007669"/>
    <property type="project" value="TreeGrafter"/>
</dbReference>
<keyword evidence="6" id="KW-1185">Reference proteome</keyword>
<evidence type="ECO:0000313" key="6">
    <source>
        <dbReference type="Proteomes" id="UP001156614"/>
    </source>
</evidence>
<keyword evidence="3" id="KW-0802">TPR repeat</keyword>
<dbReference type="InterPro" id="IPR002201">
    <property type="entry name" value="Glyco_trans_9"/>
</dbReference>
<gene>
    <name evidence="5" type="ORF">GCM10007867_17340</name>
</gene>
<dbReference type="InterPro" id="IPR011990">
    <property type="entry name" value="TPR-like_helical_dom_sf"/>
</dbReference>
<proteinExistence type="predicted"/>